<evidence type="ECO:0000313" key="3">
    <source>
        <dbReference type="Proteomes" id="UP001589619"/>
    </source>
</evidence>
<dbReference type="InterPro" id="IPR025883">
    <property type="entry name" value="Cadherin-like_domain"/>
</dbReference>
<accession>A0ABV5W0L6</accession>
<evidence type="ECO:0000313" key="2">
    <source>
        <dbReference type="EMBL" id="MFB9754113.1"/>
    </source>
</evidence>
<proteinExistence type="predicted"/>
<dbReference type="Gene3D" id="2.60.40.2340">
    <property type="match status" value="7"/>
</dbReference>
<dbReference type="PANTHER" id="PTHR43308">
    <property type="entry name" value="OUTER MEMBRANE PROTEIN ALPHA-RELATED"/>
    <property type="match status" value="1"/>
</dbReference>
<protein>
    <submittedName>
        <fullName evidence="2">Cadherin-like beta sandwich domain-containing protein</fullName>
    </submittedName>
</protein>
<sequence length="2227" mass="226416">MNAIRTNVNASYKLVSDIDLSAYAASDGGKGWKPVEGNFSGSLDGDGHRITGLYIDRGNDGNVGLFSSIYSGKIVNVKIIQADVKGGSTTGILAGSVVFATLSQVYTSGRVQGNQEVGGLVGKLEDSNASYTGSSATVEGNAYNVGGLIGHYYGGNGELADNYAEGDVHAAGSSVGGLVGFSISGTIKRSYASGNVVSDQETAGGLLGTGNSGSIQDSYALGSVKGTQTVGGLVGYFNGIAIANSYSTGHVDADNSLGGFGGYSYGSTVTNSFWDETASGRPYSYGWSSDPSGVTSLTTSGMQNSANFAGWNFNGTWAGASGTSYPYLQDNAPLWLTHLAVSPNAGISGTLTPTFHSATKQYNISVTNVADSVTITAPAANGRATVAILGGTTLAAGNNTVTLTVSDGNGRDQVYTLHVHKLASNALSSDAQLSDLQVNGVSIPGFNGSTETYSVPVPNTATTATITAVTRHPDASYAVTGCSNLVLGSNLCTVTVTASDGTQKIYSLTVIRNRFAGGEGTAASPYLIATADQLNEVRNDYQKVFRLTADIDLSSYASADGGEGWKPIYFEGVLDGNGHSITGLTIRRPNEDIIGLFQYIYLGSVSNLKLVQAAVTGRDKVGMLVGWHSSGTVTNVSASGTVSGRDSVGGLIGYVTYGSVSMSGSIAAVAGSGSAIGGLIGLNEGGTVDTSYAEGNVQGSSTVGGLVGSDRNSGKVSNSYATGQVTSVQASAGGLIGKTQSGTYKNNYATGKVTGGSAVGGLVGTKTSGTFTNSYWNKTTSGMNSGVGSGTATGITGYTTDTMKLSASYNTWDFSTVWNIVSGTTTPYLRGTAPLWLTSLTVTPDSGASVPVSPSVDNMTSAYTAVVASNAHSVTVTGTRLNPADTLTVTGGTNLVAGTNPVTITVASSTGFGSRAYALNVVRSDPSAAGLSSLTLSSGTLSPSFTETVTDYTASVAYSVTALTVTPVVSNLGSTVKVNGVGVASGQASGSISLTAGTANTVMIEVTSEDGTQTKTYTVIVTRAAGSSNANLSALTTSGGALSPTFAAGTVTYTIPTVANTTSSITVRPTVADSTATVKVKVNEGTDSIVTSGTNSPALPLNVGSNSIVVTVTAQDGTTKSYTISVTRAASTVATLAGLTLSSGALSPTFNANTMSYTSTAANSYSSVTVTPTVTNSNATVTVSVNSGTPTPVVSGQSSAPLALNTGSNIINVVVTAQDGTTTKTYKITVTRNKSNNADMTAFSFEGLSPAVSGTISGTAISLTVPYGTNRSALVATFTSAQASSVQVGSILQTSGVTANNFNAPVVYKVTAEDGTTTKNYTVTVSESPAPLSGANDIVGFTLAEQTGAATIQAATHSVAIEVADGTNLSSLAPTVAVSPHATVSPASGATVNFSNGPVSYTVTAQNGATQVWTVTVSEAPAPLSGANDLVGFTLAAQTGSATIQVATHTVTIEVAHGTNLAALAPTVTVSTYATVSPTSGATVDFSNGPVSYTVIAQNGATQVWMVTVIEASAPLSGANDIVSFTLAAQTGAATIQTATHTVEIEVAHGTNLSTLVPTVTVSTYATVNPGSGATLDFSSAPVSYTVTAQNGTAQVWTVTVSEAPAPLSGANDIVSFTLAAQTGSATIQAATHSVEIEVAHGTNLSTLAPTVTVSAHATLSPASGATVNFSGGAVSYTVTAQNGATQVWTVTVIEASAPLSGAKDIVSFALASQTGAATIQAATHTVMIAVAQGTNLSSLAPTVTVSTYATVSPASGATVDFSNGPVSYTVTAPNGDTQVWTVTVSEAPAPLSGAKDIVSFVLAAQTSAATIQSATNTVTIEVTHGTNLSSLAPTVTVSTYATVSPASGTTVDFSNGPVRYTVTAQNGTQQTYLVAVNLAPLVPTSPGSGGGGGSSSPAVTPTSANGKLILPAGSSGIAKLDDEIVVTIPAGATDQDMQLTIEKWLDLAKLNMKNVVLISSVFEVTKNVREHFKKPVSITIIFDPNQVPKGQTPAIYYYDEAQKLWIRIGGEVRGNQVTAQTDHFTRFAVLTPREEQATQPENTQIRFSDIRGHWAAASIDQAVAKRLANGYPDGTFQPDRSITRAEYAVMLFRAMILRQEESGELLFKERIGSWAKQAIGQLVKMGVVSGYEDGSFQPDREITRTEMTVMLARTLNTVYGIEGHPTYDLAVFDDHASIPEWAKAEIATVVRLGIVQGQAGNRFAPVSLATRAEAITVLLRVLELKK</sequence>
<evidence type="ECO:0000259" key="1">
    <source>
        <dbReference type="PROSITE" id="PS51272"/>
    </source>
</evidence>
<reference evidence="2 3" key="1">
    <citation type="submission" date="2024-09" db="EMBL/GenBank/DDBJ databases">
        <authorList>
            <person name="Sun Q."/>
            <person name="Mori K."/>
        </authorList>
    </citation>
    <scope>NUCLEOTIDE SEQUENCE [LARGE SCALE GENOMIC DNA]</scope>
    <source>
        <strain evidence="2 3">JCM 12520</strain>
    </source>
</reference>
<comment type="caution">
    <text evidence="2">The sequence shown here is derived from an EMBL/GenBank/DDBJ whole genome shotgun (WGS) entry which is preliminary data.</text>
</comment>
<name>A0ABV5W0L6_9BACL</name>
<dbReference type="PANTHER" id="PTHR43308:SF5">
    <property type="entry name" value="S-LAYER PROTEIN _ PEPTIDOGLYCAN ENDO-BETA-N-ACETYLGLUCOSAMINIDASE"/>
    <property type="match status" value="1"/>
</dbReference>
<gene>
    <name evidence="2" type="ORF">ACFFNY_21300</name>
</gene>
<dbReference type="InterPro" id="IPR051465">
    <property type="entry name" value="Cell_Envelope_Struct_Comp"/>
</dbReference>
<dbReference type="Proteomes" id="UP001589619">
    <property type="component" value="Unassembled WGS sequence"/>
</dbReference>
<dbReference type="PROSITE" id="PS51272">
    <property type="entry name" value="SLH"/>
    <property type="match status" value="3"/>
</dbReference>
<dbReference type="EMBL" id="JBHMAG010000014">
    <property type="protein sequence ID" value="MFB9754113.1"/>
    <property type="molecule type" value="Genomic_DNA"/>
</dbReference>
<dbReference type="InterPro" id="IPR001119">
    <property type="entry name" value="SLH_dom"/>
</dbReference>
<feature type="domain" description="SLH" evidence="1">
    <location>
        <begin position="2043"/>
        <end position="2106"/>
    </location>
</feature>
<feature type="domain" description="SLH" evidence="1">
    <location>
        <begin position="2170"/>
        <end position="2227"/>
    </location>
</feature>
<feature type="domain" description="SLH" evidence="1">
    <location>
        <begin position="2107"/>
        <end position="2166"/>
    </location>
</feature>
<dbReference type="Pfam" id="PF00395">
    <property type="entry name" value="SLH"/>
    <property type="match status" value="3"/>
</dbReference>
<dbReference type="RefSeq" id="WP_344914329.1">
    <property type="nucleotide sequence ID" value="NZ_BAAAYO010000013.1"/>
</dbReference>
<organism evidence="2 3">
    <name type="scientific">Paenibacillus hodogayensis</name>
    <dbReference type="NCBI Taxonomy" id="279208"/>
    <lineage>
        <taxon>Bacteria</taxon>
        <taxon>Bacillati</taxon>
        <taxon>Bacillota</taxon>
        <taxon>Bacilli</taxon>
        <taxon>Bacillales</taxon>
        <taxon>Paenibacillaceae</taxon>
        <taxon>Paenibacillus</taxon>
    </lineage>
</organism>
<keyword evidence="3" id="KW-1185">Reference proteome</keyword>
<dbReference type="Gene3D" id="2.160.20.110">
    <property type="match status" value="2"/>
</dbReference>
<dbReference type="Pfam" id="PF12733">
    <property type="entry name" value="Cadherin-like"/>
    <property type="match status" value="5"/>
</dbReference>